<comment type="caution">
    <text evidence="1">The sequence shown here is derived from an EMBL/GenBank/DDBJ whole genome shotgun (WGS) entry which is preliminary data.</text>
</comment>
<reference evidence="2" key="1">
    <citation type="journal article" date="2019" name="Int. J. Syst. Evol. Microbiol.">
        <title>The Global Catalogue of Microorganisms (GCM) 10K type strain sequencing project: providing services to taxonomists for standard genome sequencing and annotation.</title>
        <authorList>
            <consortium name="The Broad Institute Genomics Platform"/>
            <consortium name="The Broad Institute Genome Sequencing Center for Infectious Disease"/>
            <person name="Wu L."/>
            <person name="Ma J."/>
        </authorList>
    </citation>
    <scope>NUCLEOTIDE SEQUENCE [LARGE SCALE GENOMIC DNA]</scope>
    <source>
        <strain evidence="2">JCM 16702</strain>
    </source>
</reference>
<protein>
    <recommendedName>
        <fullName evidence="3">SnoaL-like domain-containing protein</fullName>
    </recommendedName>
</protein>
<dbReference type="Proteomes" id="UP001500683">
    <property type="component" value="Unassembled WGS sequence"/>
</dbReference>
<accession>A0ABP7V4G8</accession>
<gene>
    <name evidence="1" type="ORF">GCM10022214_09820</name>
</gene>
<keyword evidence="2" id="KW-1185">Reference proteome</keyword>
<evidence type="ECO:0000313" key="1">
    <source>
        <dbReference type="EMBL" id="GAA4059373.1"/>
    </source>
</evidence>
<dbReference type="EMBL" id="BAAAZG010000002">
    <property type="protein sequence ID" value="GAA4059373.1"/>
    <property type="molecule type" value="Genomic_DNA"/>
</dbReference>
<proteinExistence type="predicted"/>
<dbReference type="InterPro" id="IPR046268">
    <property type="entry name" value="DUF6301"/>
</dbReference>
<evidence type="ECO:0000313" key="2">
    <source>
        <dbReference type="Proteomes" id="UP001500683"/>
    </source>
</evidence>
<name>A0ABP7V4G8_9ACTN</name>
<organism evidence="1 2">
    <name type="scientific">Actinomadura miaoliensis</name>
    <dbReference type="NCBI Taxonomy" id="430685"/>
    <lineage>
        <taxon>Bacteria</taxon>
        <taxon>Bacillati</taxon>
        <taxon>Actinomycetota</taxon>
        <taxon>Actinomycetes</taxon>
        <taxon>Streptosporangiales</taxon>
        <taxon>Thermomonosporaceae</taxon>
        <taxon>Actinomadura</taxon>
    </lineage>
</organism>
<dbReference type="RefSeq" id="WP_344941288.1">
    <property type="nucleotide sequence ID" value="NZ_BAAAZG010000002.1"/>
</dbReference>
<dbReference type="Pfam" id="PF19818">
    <property type="entry name" value="DUF6301"/>
    <property type="match status" value="1"/>
</dbReference>
<sequence>MAEHRRLSDREVVELVTRFRDLAWSWNAADVDQLVHDFGWTVEARRRRGVRLDTGLGMASGDINITSDGQVERVSVAASEYVSNETIEGRSWLQDVFADVTAIATKTLGEPTDRRPGEYPEVRWRGQQTTIVVMRSSTLVKIFVATNEYLDEHDWAVSQGL</sequence>
<evidence type="ECO:0008006" key="3">
    <source>
        <dbReference type="Google" id="ProtNLM"/>
    </source>
</evidence>